<name>A0A4Z2FC74_9TELE</name>
<proteinExistence type="predicted"/>
<evidence type="ECO:0000313" key="3">
    <source>
        <dbReference type="Proteomes" id="UP000314294"/>
    </source>
</evidence>
<dbReference type="Proteomes" id="UP000314294">
    <property type="component" value="Unassembled WGS sequence"/>
</dbReference>
<feature type="compositionally biased region" description="Polar residues" evidence="1">
    <location>
        <begin position="11"/>
        <end position="20"/>
    </location>
</feature>
<feature type="region of interest" description="Disordered" evidence="1">
    <location>
        <begin position="1"/>
        <end position="20"/>
    </location>
</feature>
<gene>
    <name evidence="2" type="ORF">EYF80_051339</name>
</gene>
<keyword evidence="3" id="KW-1185">Reference proteome</keyword>
<accession>A0A4Z2FC74</accession>
<organism evidence="2 3">
    <name type="scientific">Liparis tanakae</name>
    <name type="common">Tanaka's snailfish</name>
    <dbReference type="NCBI Taxonomy" id="230148"/>
    <lineage>
        <taxon>Eukaryota</taxon>
        <taxon>Metazoa</taxon>
        <taxon>Chordata</taxon>
        <taxon>Craniata</taxon>
        <taxon>Vertebrata</taxon>
        <taxon>Euteleostomi</taxon>
        <taxon>Actinopterygii</taxon>
        <taxon>Neopterygii</taxon>
        <taxon>Teleostei</taxon>
        <taxon>Neoteleostei</taxon>
        <taxon>Acanthomorphata</taxon>
        <taxon>Eupercaria</taxon>
        <taxon>Perciformes</taxon>
        <taxon>Cottioidei</taxon>
        <taxon>Cottales</taxon>
        <taxon>Liparidae</taxon>
        <taxon>Liparis</taxon>
    </lineage>
</organism>
<comment type="caution">
    <text evidence="2">The sequence shown here is derived from an EMBL/GenBank/DDBJ whole genome shotgun (WGS) entry which is preliminary data.</text>
</comment>
<sequence length="133" mass="14615">MAARGPAHGTSMGSMQALNTSSSVSGATTWFLSQRMSLRHSIQNHGSAGGGGALKTMWSVCKKENPVQRGAGLTQGHADPVHEAPGTVHLTRIENLHSAPWWLEEEMFPHHGERQREEDRRDEAFQPDPHESQ</sequence>
<dbReference type="EMBL" id="SRLO01001367">
    <property type="protein sequence ID" value="TNN38505.1"/>
    <property type="molecule type" value="Genomic_DNA"/>
</dbReference>
<reference evidence="2 3" key="1">
    <citation type="submission" date="2019-03" db="EMBL/GenBank/DDBJ databases">
        <title>First draft genome of Liparis tanakae, snailfish: a comprehensive survey of snailfish specific genes.</title>
        <authorList>
            <person name="Kim W."/>
            <person name="Song I."/>
            <person name="Jeong J.-H."/>
            <person name="Kim D."/>
            <person name="Kim S."/>
            <person name="Ryu S."/>
            <person name="Song J.Y."/>
            <person name="Lee S.K."/>
        </authorList>
    </citation>
    <scope>NUCLEOTIDE SEQUENCE [LARGE SCALE GENOMIC DNA]</scope>
    <source>
        <tissue evidence="2">Muscle</tissue>
    </source>
</reference>
<dbReference type="AlphaFoldDB" id="A0A4Z2FC74"/>
<evidence type="ECO:0000256" key="1">
    <source>
        <dbReference type="SAM" id="MobiDB-lite"/>
    </source>
</evidence>
<feature type="region of interest" description="Disordered" evidence="1">
    <location>
        <begin position="109"/>
        <end position="133"/>
    </location>
</feature>
<protein>
    <submittedName>
        <fullName evidence="2">Uncharacterized protein</fullName>
    </submittedName>
</protein>
<evidence type="ECO:0000313" key="2">
    <source>
        <dbReference type="EMBL" id="TNN38505.1"/>
    </source>
</evidence>